<dbReference type="AlphaFoldDB" id="A0A820S1I2"/>
<evidence type="ECO:0000313" key="2">
    <source>
        <dbReference type="Proteomes" id="UP000663881"/>
    </source>
</evidence>
<accession>A0A820S1I2</accession>
<reference evidence="1" key="1">
    <citation type="submission" date="2021-02" db="EMBL/GenBank/DDBJ databases">
        <authorList>
            <person name="Nowell W R."/>
        </authorList>
    </citation>
    <scope>NUCLEOTIDE SEQUENCE</scope>
</reference>
<proteinExistence type="predicted"/>
<dbReference type="EMBL" id="CAJOAY010034563">
    <property type="protein sequence ID" value="CAF4445961.1"/>
    <property type="molecule type" value="Genomic_DNA"/>
</dbReference>
<comment type="caution">
    <text evidence="1">The sequence shown here is derived from an EMBL/GenBank/DDBJ whole genome shotgun (WGS) entry which is preliminary data.</text>
</comment>
<name>A0A820S1I2_9BILA</name>
<gene>
    <name evidence="1" type="ORF">OKA104_LOCUS53893</name>
</gene>
<dbReference type="Proteomes" id="UP000663881">
    <property type="component" value="Unassembled WGS sequence"/>
</dbReference>
<protein>
    <submittedName>
        <fullName evidence="1">Uncharacterized protein</fullName>
    </submittedName>
</protein>
<sequence length="151" mass="17870">IFTKLEEYSKKRTVNLFHLTSLSHIRRRLKRDLKSYARQTNSNIVSIEKLSQWTDEIFDKIEAHLSKLQNNLEQFLTTDDILSSSSSTINNQWKQIQIQKAKTIFSNSTYDTDKELLLMYQNSIIEKLTPKQLDKNQILLINKDKIHLDEE</sequence>
<evidence type="ECO:0000313" key="1">
    <source>
        <dbReference type="EMBL" id="CAF4445961.1"/>
    </source>
</evidence>
<feature type="non-terminal residue" evidence="1">
    <location>
        <position position="1"/>
    </location>
</feature>
<feature type="non-terminal residue" evidence="1">
    <location>
        <position position="151"/>
    </location>
</feature>
<organism evidence="1 2">
    <name type="scientific">Adineta steineri</name>
    <dbReference type="NCBI Taxonomy" id="433720"/>
    <lineage>
        <taxon>Eukaryota</taxon>
        <taxon>Metazoa</taxon>
        <taxon>Spiralia</taxon>
        <taxon>Gnathifera</taxon>
        <taxon>Rotifera</taxon>
        <taxon>Eurotatoria</taxon>
        <taxon>Bdelloidea</taxon>
        <taxon>Adinetida</taxon>
        <taxon>Adinetidae</taxon>
        <taxon>Adineta</taxon>
    </lineage>
</organism>